<evidence type="ECO:0000313" key="4">
    <source>
        <dbReference type="Proteomes" id="UP000076574"/>
    </source>
</evidence>
<dbReference type="AlphaFoldDB" id="A0A163Z744"/>
<feature type="compositionally biased region" description="Basic and acidic residues" evidence="1">
    <location>
        <begin position="169"/>
        <end position="187"/>
    </location>
</feature>
<evidence type="ECO:0000313" key="3">
    <source>
        <dbReference type="EMBL" id="KZD22985.1"/>
    </source>
</evidence>
<gene>
    <name evidence="3" type="ORF">A4A58_06155</name>
</gene>
<feature type="transmembrane region" description="Helical" evidence="2">
    <location>
        <begin position="7"/>
        <end position="24"/>
    </location>
</feature>
<dbReference type="RefSeq" id="WP_068732921.1">
    <property type="nucleotide sequence ID" value="NZ_LVYV01000012.1"/>
</dbReference>
<protein>
    <submittedName>
        <fullName evidence="3">Uncharacterized protein</fullName>
    </submittedName>
</protein>
<keyword evidence="4" id="KW-1185">Reference proteome</keyword>
<name>A0A163Z744_9BRAD</name>
<sequence>MASIGFPLLLIPVAICNIIAFLMPDLALSGPIPLFPITLMSKDIWMVTLNDLLVALSILLLWLEVMRAARPAPKYFTDHFLSLLVFGAAATEFVMLPKFGNATFFLITLTAMVDFLAGISLRARRPRRVAAPVYAPEPAPRYEPAPAPVAPTPPPAHVPAATSVAEAVLTDRPEPKVEKIERIEPKLEPTPVPPEVVAHTSPQITSPDLQPGGVASPDDKPKT</sequence>
<keyword evidence="2" id="KW-0812">Transmembrane</keyword>
<feature type="transmembrane region" description="Helical" evidence="2">
    <location>
        <begin position="75"/>
        <end position="96"/>
    </location>
</feature>
<feature type="region of interest" description="Disordered" evidence="1">
    <location>
        <begin position="167"/>
        <end position="223"/>
    </location>
</feature>
<evidence type="ECO:0000256" key="2">
    <source>
        <dbReference type="SAM" id="Phobius"/>
    </source>
</evidence>
<dbReference type="Proteomes" id="UP000076574">
    <property type="component" value="Unassembled WGS sequence"/>
</dbReference>
<keyword evidence="2" id="KW-0472">Membrane</keyword>
<dbReference type="STRING" id="943830.A4A58_06155"/>
<dbReference type="EMBL" id="LVYV01000012">
    <property type="protein sequence ID" value="KZD22985.1"/>
    <property type="molecule type" value="Genomic_DNA"/>
</dbReference>
<proteinExistence type="predicted"/>
<organism evidence="3 4">
    <name type="scientific">Tardiphaga robiniae</name>
    <dbReference type="NCBI Taxonomy" id="943830"/>
    <lineage>
        <taxon>Bacteria</taxon>
        <taxon>Pseudomonadati</taxon>
        <taxon>Pseudomonadota</taxon>
        <taxon>Alphaproteobacteria</taxon>
        <taxon>Hyphomicrobiales</taxon>
        <taxon>Nitrobacteraceae</taxon>
        <taxon>Tardiphaga</taxon>
    </lineage>
</organism>
<comment type="caution">
    <text evidence="3">The sequence shown here is derived from an EMBL/GenBank/DDBJ whole genome shotgun (WGS) entry which is preliminary data.</text>
</comment>
<reference evidence="3 4" key="1">
    <citation type="submission" date="2016-03" db="EMBL/GenBank/DDBJ databases">
        <title>Microsymbionts genomes from the relict species Vavilovia formosa (Stev.) Fed.</title>
        <authorList>
            <person name="Kopat V."/>
            <person name="Chirak E."/>
            <person name="Kimeklis A."/>
            <person name="Andronov E."/>
        </authorList>
    </citation>
    <scope>NUCLEOTIDE SEQUENCE [LARGE SCALE GENOMIC DNA]</scope>
    <source>
        <strain evidence="3 4">Vaf07</strain>
    </source>
</reference>
<accession>A0A163Z744</accession>
<feature type="transmembrane region" description="Helical" evidence="2">
    <location>
        <begin position="44"/>
        <end position="63"/>
    </location>
</feature>
<evidence type="ECO:0000256" key="1">
    <source>
        <dbReference type="SAM" id="MobiDB-lite"/>
    </source>
</evidence>
<feature type="transmembrane region" description="Helical" evidence="2">
    <location>
        <begin position="102"/>
        <end position="121"/>
    </location>
</feature>
<dbReference type="OrthoDB" id="9811032at2"/>
<keyword evidence="2" id="KW-1133">Transmembrane helix</keyword>